<dbReference type="PROSITE" id="PS50980">
    <property type="entry name" value="COA_CT_NTER"/>
    <property type="match status" value="1"/>
</dbReference>
<accession>A0A1B0ZUA6</accession>
<keyword evidence="5" id="KW-1185">Reference proteome</keyword>
<dbReference type="OrthoDB" id="9803706at2"/>
<dbReference type="Pfam" id="PF01039">
    <property type="entry name" value="Carboxyl_trans"/>
    <property type="match status" value="1"/>
</dbReference>
<dbReference type="RefSeq" id="WP_065272557.1">
    <property type="nucleotide sequence ID" value="NZ_CP015124.1"/>
</dbReference>
<dbReference type="PATRIC" id="fig|60890.4.peg.2825"/>
<dbReference type="FunFam" id="3.90.226.10:FF:000021">
    <property type="entry name" value="Acetyl-CoA carboxylase carboxyltransferase subunit"/>
    <property type="match status" value="1"/>
</dbReference>
<feature type="domain" description="CoA carboxyltransferase N-terminal" evidence="1">
    <location>
        <begin position="20"/>
        <end position="279"/>
    </location>
</feature>
<evidence type="ECO:0000313" key="5">
    <source>
        <dbReference type="Proteomes" id="UP000092565"/>
    </source>
</evidence>
<dbReference type="SUPFAM" id="SSF52096">
    <property type="entry name" value="ClpP/crotonase"/>
    <property type="match status" value="2"/>
</dbReference>
<dbReference type="EMBL" id="CP015124">
    <property type="protein sequence ID" value="ANP37787.1"/>
    <property type="molecule type" value="Genomic_DNA"/>
</dbReference>
<dbReference type="Gene3D" id="3.90.226.10">
    <property type="entry name" value="2-enoyl-CoA Hydratase, Chain A, domain 1"/>
    <property type="match status" value="2"/>
</dbReference>
<evidence type="ECO:0000313" key="4">
    <source>
        <dbReference type="EMBL" id="MDE4165251.1"/>
    </source>
</evidence>
<reference evidence="3 5" key="1">
    <citation type="submission" date="2016-04" db="EMBL/GenBank/DDBJ databases">
        <authorList>
            <person name="Evans L.H."/>
            <person name="Alamgir A."/>
            <person name="Owens N."/>
            <person name="Weber N.D."/>
            <person name="Virtaneva K."/>
            <person name="Barbian K."/>
            <person name="Babar A."/>
            <person name="Rosenke K."/>
        </authorList>
    </citation>
    <scope>NUCLEOTIDE SEQUENCE [LARGE SCALE GENOMIC DNA]</scope>
    <source>
        <strain evidence="3 5">JL2886</strain>
    </source>
</reference>
<dbReference type="InterPro" id="IPR011762">
    <property type="entry name" value="COA_CT_N"/>
</dbReference>
<dbReference type="Proteomes" id="UP000092565">
    <property type="component" value="Chromosome"/>
</dbReference>
<organism evidence="3 5">
    <name type="scientific">Phaeobacter gallaeciensis</name>
    <dbReference type="NCBI Taxonomy" id="60890"/>
    <lineage>
        <taxon>Bacteria</taxon>
        <taxon>Pseudomonadati</taxon>
        <taxon>Pseudomonadota</taxon>
        <taxon>Alphaproteobacteria</taxon>
        <taxon>Rhodobacterales</taxon>
        <taxon>Roseobacteraceae</taxon>
        <taxon>Phaeobacter</taxon>
    </lineage>
</organism>
<dbReference type="AlphaFoldDB" id="A0A1B0ZUA6"/>
<dbReference type="PROSITE" id="PS50989">
    <property type="entry name" value="COA_CT_CTER"/>
    <property type="match status" value="1"/>
</dbReference>
<dbReference type="EMBL" id="JARCJK010000002">
    <property type="protein sequence ID" value="MDE4165251.1"/>
    <property type="molecule type" value="Genomic_DNA"/>
</dbReference>
<dbReference type="Proteomes" id="UP001218364">
    <property type="component" value="Unassembled WGS sequence"/>
</dbReference>
<dbReference type="GO" id="GO:0016874">
    <property type="term" value="F:ligase activity"/>
    <property type="evidence" value="ECO:0007669"/>
    <property type="project" value="InterPro"/>
</dbReference>
<feature type="domain" description="CoA carboxyltransferase C-terminal" evidence="2">
    <location>
        <begin position="285"/>
        <end position="538"/>
    </location>
</feature>
<dbReference type="PANTHER" id="PTHR22855:SF46">
    <property type="entry name" value="METHYLCROTONOYL-COA CARBOXYLASE"/>
    <property type="match status" value="1"/>
</dbReference>
<name>A0A1B0ZUA6_9RHOB</name>
<protein>
    <submittedName>
        <fullName evidence="3">3-methylcrotonyl-CoA carboxylase subunit beta</fullName>
    </submittedName>
    <submittedName>
        <fullName evidence="4">Carboxyl transferase domain-containing protein</fullName>
    </submittedName>
</protein>
<evidence type="ECO:0000259" key="1">
    <source>
        <dbReference type="PROSITE" id="PS50980"/>
    </source>
</evidence>
<dbReference type="PANTHER" id="PTHR22855">
    <property type="entry name" value="ACETYL, PROPIONYL, PYRUVATE, AND GLUTACONYL CARBOXYLASE-RELATED"/>
    <property type="match status" value="1"/>
</dbReference>
<dbReference type="GO" id="GO:0016740">
    <property type="term" value="F:transferase activity"/>
    <property type="evidence" value="ECO:0007669"/>
    <property type="project" value="UniProtKB-KW"/>
</dbReference>
<gene>
    <name evidence="3" type="primary">atuC</name>
    <name evidence="3" type="ORF">JL2886_02901</name>
    <name evidence="4" type="ORF">PXK24_06075</name>
</gene>
<keyword evidence="4" id="KW-0808">Transferase</keyword>
<dbReference type="InterPro" id="IPR045190">
    <property type="entry name" value="MCCB/AccD1-like"/>
</dbReference>
<reference evidence="4 6" key="2">
    <citation type="submission" date="2023-02" db="EMBL/GenBank/DDBJ databases">
        <title>Population genomics of bacteria associated with diatom.</title>
        <authorList>
            <person name="Xie J."/>
            <person name="Wang H."/>
        </authorList>
    </citation>
    <scope>NUCLEOTIDE SEQUENCE [LARGE SCALE GENOMIC DNA]</scope>
    <source>
        <strain evidence="4 6">PT47_8</strain>
    </source>
</reference>
<evidence type="ECO:0000313" key="3">
    <source>
        <dbReference type="EMBL" id="ANP37787.1"/>
    </source>
</evidence>
<dbReference type="InterPro" id="IPR011763">
    <property type="entry name" value="COA_CT_C"/>
</dbReference>
<dbReference type="InterPro" id="IPR029045">
    <property type="entry name" value="ClpP/crotonase-like_dom_sf"/>
</dbReference>
<proteinExistence type="predicted"/>
<evidence type="ECO:0000259" key="2">
    <source>
        <dbReference type="PROSITE" id="PS50989"/>
    </source>
</evidence>
<sequence>MTVFQSRISPASDAFQQNRAEMLALVDRMRTLEARAAAKSDERRPVFDKRGQLSPRERISALLDPGMPFVELYNMASYLVDDPDPETSIPGASIITGIGYVSGVRCMVFADDAGINAGAMTGKSVDKALGALEIAHRQKLPFIHLVESAGADLMRYTVELWAHGGGMFAGLARLSAAGIPVITVLHGASTAGGAYQPGLSDYVIGVKGNGMAMLAGAALVQAATGEVAKDADLGGAEMHAEVTGLVEYLAEDDAHGIEIARDVVAGLGWPSGAAQVPDYDAPQYDPDELAGVVPVDYRKPYDMREVAARIVDGSRLLDFKPGYGPATLCLQARIMGQPVGILANNGPIDPDGATKATHFLQAMDQAGTPVVFLNNTTGYMVGTEYERGGMIKHGSKMIQAVTNLRVPKISLYVGASFGAGNYGMCGHAFGADFLFTWPNAMTGVMGGEQAALTMEQVARRTAERKGIPVDEERLAAQRAKITAHFDRQSDAFYTSGHMLDMGMIDPRDTRRVIGFCLATCAEGRARDLRPNAFGVARA</sequence>
<dbReference type="InterPro" id="IPR034733">
    <property type="entry name" value="AcCoA_carboxyl_beta"/>
</dbReference>
<evidence type="ECO:0000313" key="6">
    <source>
        <dbReference type="Proteomes" id="UP001218364"/>
    </source>
</evidence>